<evidence type="ECO:0000256" key="3">
    <source>
        <dbReference type="ARBA" id="ARBA00022989"/>
    </source>
</evidence>
<dbReference type="Proteomes" id="UP000054270">
    <property type="component" value="Unassembled WGS sequence"/>
</dbReference>
<proteinExistence type="inferred from homology"/>
<keyword evidence="4" id="KW-0472">Membrane</keyword>
<evidence type="ECO:0000256" key="6">
    <source>
        <dbReference type="ARBA" id="ARBA00034303"/>
    </source>
</evidence>
<evidence type="ECO:0000313" key="7">
    <source>
        <dbReference type="EMBL" id="KJA25143.1"/>
    </source>
</evidence>
<keyword evidence="8" id="KW-1185">Reference proteome</keyword>
<dbReference type="InterPro" id="IPR008547">
    <property type="entry name" value="DUF829_TMEM53"/>
</dbReference>
<keyword evidence="2" id="KW-0812">Transmembrane</keyword>
<dbReference type="STRING" id="945553.A0A0D2MMI1"/>
<evidence type="ECO:0000313" key="8">
    <source>
        <dbReference type="Proteomes" id="UP000054270"/>
    </source>
</evidence>
<organism evidence="7 8">
    <name type="scientific">Hypholoma sublateritium (strain FD-334 SS-4)</name>
    <dbReference type="NCBI Taxonomy" id="945553"/>
    <lineage>
        <taxon>Eukaryota</taxon>
        <taxon>Fungi</taxon>
        <taxon>Dikarya</taxon>
        <taxon>Basidiomycota</taxon>
        <taxon>Agaricomycotina</taxon>
        <taxon>Agaricomycetes</taxon>
        <taxon>Agaricomycetidae</taxon>
        <taxon>Agaricales</taxon>
        <taxon>Agaricineae</taxon>
        <taxon>Strophariaceae</taxon>
        <taxon>Hypholoma</taxon>
    </lineage>
</organism>
<dbReference type="OMA" id="KEDRMIH"/>
<evidence type="ECO:0000256" key="4">
    <source>
        <dbReference type="ARBA" id="ARBA00023136"/>
    </source>
</evidence>
<dbReference type="PANTHER" id="PTHR12265:SF30">
    <property type="entry name" value="TRANSMEMBRANE PROTEIN 53"/>
    <property type="match status" value="1"/>
</dbReference>
<dbReference type="Pfam" id="PF05705">
    <property type="entry name" value="DUF829"/>
    <property type="match status" value="1"/>
</dbReference>
<dbReference type="OrthoDB" id="77878at2759"/>
<reference evidence="8" key="1">
    <citation type="submission" date="2014-04" db="EMBL/GenBank/DDBJ databases">
        <title>Evolutionary Origins and Diversification of the Mycorrhizal Mutualists.</title>
        <authorList>
            <consortium name="DOE Joint Genome Institute"/>
            <consortium name="Mycorrhizal Genomics Consortium"/>
            <person name="Kohler A."/>
            <person name="Kuo A."/>
            <person name="Nagy L.G."/>
            <person name="Floudas D."/>
            <person name="Copeland A."/>
            <person name="Barry K.W."/>
            <person name="Cichocki N."/>
            <person name="Veneault-Fourrey C."/>
            <person name="LaButti K."/>
            <person name="Lindquist E.A."/>
            <person name="Lipzen A."/>
            <person name="Lundell T."/>
            <person name="Morin E."/>
            <person name="Murat C."/>
            <person name="Riley R."/>
            <person name="Ohm R."/>
            <person name="Sun H."/>
            <person name="Tunlid A."/>
            <person name="Henrissat B."/>
            <person name="Grigoriev I.V."/>
            <person name="Hibbett D.S."/>
            <person name="Martin F."/>
        </authorList>
    </citation>
    <scope>NUCLEOTIDE SEQUENCE [LARGE SCALE GENOMIC DNA]</scope>
    <source>
        <strain evidence="8">FD-334 SS-4</strain>
    </source>
</reference>
<accession>A0A0D2MMI1</accession>
<keyword evidence="5" id="KW-0539">Nucleus</keyword>
<evidence type="ECO:0000256" key="2">
    <source>
        <dbReference type="ARBA" id="ARBA00022692"/>
    </source>
</evidence>
<protein>
    <submittedName>
        <fullName evidence="7">Uncharacterized protein</fullName>
    </submittedName>
</protein>
<comment type="subcellular location">
    <subcellularLocation>
        <location evidence="6">Nucleus outer membrane</location>
        <topology evidence="6">Single-pass membrane protein</topology>
    </subcellularLocation>
</comment>
<gene>
    <name evidence="7" type="ORF">HYPSUDRAFT_38107</name>
</gene>
<dbReference type="EMBL" id="KN817533">
    <property type="protein sequence ID" value="KJA25143.1"/>
    <property type="molecule type" value="Genomic_DNA"/>
</dbReference>
<dbReference type="GO" id="GO:0005640">
    <property type="term" value="C:nuclear outer membrane"/>
    <property type="evidence" value="ECO:0007669"/>
    <property type="project" value="UniProtKB-SubCell"/>
</dbReference>
<evidence type="ECO:0000256" key="5">
    <source>
        <dbReference type="ARBA" id="ARBA00023242"/>
    </source>
</evidence>
<name>A0A0D2MMI1_HYPSF</name>
<sequence length="377" mass="40993">MTTSEVSEPALIQLGDGVYICKSLSAARIPGSMSIRVVVGKGEQEVAQGPGISTEVVSPPNIIILFPWLGAKLPHILKYVQSYRIFYPSATQIIVRSEPASFWNGDKAKRSYFAPVVEALEVLGCLPDTQSSSLSPTLLSAVRAAHIERIIDTPSPKVLVHAFSNGGSWQLTTLSAILAESYPPSLFRPTSFQASIVVLDSCPGNGGVSRTVAAFSSAIRSPLLRALVGPAVRGAFLLMAARTRLTALFHILRTLLRRLLQLQTPSVPPAPPQTTIDALKTTLSSPRLLPWLTAATPRLYMYSPFDEMIPAEEVEAHAADAERQGLCVRMELFPESSHVAHARMYPERYWAVITETWAATSAELKVKTDDFVPVAYT</sequence>
<evidence type="ECO:0000256" key="1">
    <source>
        <dbReference type="ARBA" id="ARBA00007387"/>
    </source>
</evidence>
<dbReference type="AlphaFoldDB" id="A0A0D2MMI1"/>
<comment type="similarity">
    <text evidence="1">Belongs to the TMEM53 family.</text>
</comment>
<dbReference type="PANTHER" id="PTHR12265">
    <property type="entry name" value="TRANSMEMBRANE PROTEIN 53"/>
    <property type="match status" value="1"/>
</dbReference>
<dbReference type="SUPFAM" id="SSF53474">
    <property type="entry name" value="alpha/beta-Hydrolases"/>
    <property type="match status" value="1"/>
</dbReference>
<keyword evidence="3" id="KW-1133">Transmembrane helix</keyword>
<dbReference type="InterPro" id="IPR029058">
    <property type="entry name" value="AB_hydrolase_fold"/>
</dbReference>